<evidence type="ECO:0000256" key="1">
    <source>
        <dbReference type="SAM" id="SignalP"/>
    </source>
</evidence>
<sequence length="57" mass="6634">MRVLLFCLALLVAVFAFPPMVQSRFRKSHSQDANIQPFIRFRKSSFSPWTDPSLAYN</sequence>
<reference evidence="2 3" key="1">
    <citation type="submission" date="2014-03" db="EMBL/GenBank/DDBJ databases">
        <title>Draft genome of the hookworm Oesophagostomum dentatum.</title>
        <authorList>
            <person name="Mitreva M."/>
        </authorList>
    </citation>
    <scope>NUCLEOTIDE SEQUENCE [LARGE SCALE GENOMIC DNA]</scope>
    <source>
        <strain evidence="2 3">OD-Hann</strain>
    </source>
</reference>
<evidence type="ECO:0000313" key="2">
    <source>
        <dbReference type="EMBL" id="KHJ97060.1"/>
    </source>
</evidence>
<accession>A0A0B1TNU3</accession>
<keyword evidence="1" id="KW-0732">Signal</keyword>
<feature type="chain" id="PRO_5002062798" evidence="1">
    <location>
        <begin position="17"/>
        <end position="57"/>
    </location>
</feature>
<protein>
    <submittedName>
        <fullName evidence="2">Uncharacterized protein</fullName>
    </submittedName>
</protein>
<name>A0A0B1TNU3_OESDE</name>
<gene>
    <name evidence="2" type="ORF">OESDEN_02969</name>
</gene>
<feature type="signal peptide" evidence="1">
    <location>
        <begin position="1"/>
        <end position="16"/>
    </location>
</feature>
<dbReference type="AlphaFoldDB" id="A0A0B1TNU3"/>
<dbReference type="OrthoDB" id="5858700at2759"/>
<dbReference type="EMBL" id="KN549529">
    <property type="protein sequence ID" value="KHJ97060.1"/>
    <property type="molecule type" value="Genomic_DNA"/>
</dbReference>
<proteinExistence type="predicted"/>
<keyword evidence="3" id="KW-1185">Reference proteome</keyword>
<dbReference type="Proteomes" id="UP000053660">
    <property type="component" value="Unassembled WGS sequence"/>
</dbReference>
<evidence type="ECO:0000313" key="3">
    <source>
        <dbReference type="Proteomes" id="UP000053660"/>
    </source>
</evidence>
<organism evidence="2 3">
    <name type="scientific">Oesophagostomum dentatum</name>
    <name type="common">Nodular worm</name>
    <dbReference type="NCBI Taxonomy" id="61180"/>
    <lineage>
        <taxon>Eukaryota</taxon>
        <taxon>Metazoa</taxon>
        <taxon>Ecdysozoa</taxon>
        <taxon>Nematoda</taxon>
        <taxon>Chromadorea</taxon>
        <taxon>Rhabditida</taxon>
        <taxon>Rhabditina</taxon>
        <taxon>Rhabditomorpha</taxon>
        <taxon>Strongyloidea</taxon>
        <taxon>Strongylidae</taxon>
        <taxon>Oesophagostomum</taxon>
    </lineage>
</organism>